<gene>
    <name evidence="2" type="ORF">AKO1_005918</name>
</gene>
<dbReference type="EMBL" id="JAOPGA020000144">
    <property type="protein sequence ID" value="KAL0477163.1"/>
    <property type="molecule type" value="Genomic_DNA"/>
</dbReference>
<protein>
    <submittedName>
        <fullName evidence="2">Uncharacterized protein</fullName>
    </submittedName>
</protein>
<sequence>MKNAILTALCIFAIIHSVISWQSSIVGYNAVSKKLSYVRDAEGNVIPDFSTSGYHSGERELPNVSQVKTLSWVEMTDHTNYIQNAINEVSILPISSNFRGALVLGPGRYIIKGSLYINASGVVLRGSGQGMNDNIDTILEAVDNTPDQRDVIIAGSGDNDRWRAQVKSTKTNILNDMDVGDKIITVQKQLFSVGDTVVITYPTTDAWLQSVQYGGTDPQWTVNDQISIQYHRIVTATTGNTITINAPVFNSLRKNLSQPTIYKHDNTNRINHIGVEDLRIVIKSNGGPSDENHAWNALSFTGAEHVFVRRCTMTGFGLAGVEFQTVTYATVDSVTAEKPVAQTTGGRMYNFCLSDAAQHILIKNSHARDGRHHYVSNGSARVSGMVVLNCTCSNINAASEGHRRWSTGILYDNLKSDYDNLAIGIYTRGTMGPSHGWSAANSVVWNSRVPRGSICVQKPPTAQNFGIGCHGVVSGNKQPCPFEAQQGFIEGSNVEGLEPSSLYLAQLVDRLNNQ</sequence>
<name>A0AAW2YJI1_9EUKA</name>
<accession>A0AAW2YJI1</accession>
<proteinExistence type="predicted"/>
<comment type="caution">
    <text evidence="2">The sequence shown here is derived from an EMBL/GenBank/DDBJ whole genome shotgun (WGS) entry which is preliminary data.</text>
</comment>
<dbReference type="InterPro" id="IPR011050">
    <property type="entry name" value="Pectin_lyase_fold/virulence"/>
</dbReference>
<evidence type="ECO:0000256" key="1">
    <source>
        <dbReference type="SAM" id="SignalP"/>
    </source>
</evidence>
<dbReference type="Gene3D" id="2.160.20.10">
    <property type="entry name" value="Single-stranded right-handed beta-helix, Pectin lyase-like"/>
    <property type="match status" value="1"/>
</dbReference>
<evidence type="ECO:0000313" key="2">
    <source>
        <dbReference type="EMBL" id="KAL0477163.1"/>
    </source>
</evidence>
<keyword evidence="3" id="KW-1185">Reference proteome</keyword>
<organism evidence="2 3">
    <name type="scientific">Acrasis kona</name>
    <dbReference type="NCBI Taxonomy" id="1008807"/>
    <lineage>
        <taxon>Eukaryota</taxon>
        <taxon>Discoba</taxon>
        <taxon>Heterolobosea</taxon>
        <taxon>Tetramitia</taxon>
        <taxon>Eutetramitia</taxon>
        <taxon>Acrasidae</taxon>
        <taxon>Acrasis</taxon>
    </lineage>
</organism>
<dbReference type="Proteomes" id="UP001431209">
    <property type="component" value="Unassembled WGS sequence"/>
</dbReference>
<evidence type="ECO:0000313" key="3">
    <source>
        <dbReference type="Proteomes" id="UP001431209"/>
    </source>
</evidence>
<keyword evidence="1" id="KW-0732">Signal</keyword>
<reference evidence="2 3" key="1">
    <citation type="submission" date="2024-03" db="EMBL/GenBank/DDBJ databases">
        <title>The Acrasis kona genome and developmental transcriptomes reveal deep origins of eukaryotic multicellular pathways.</title>
        <authorList>
            <person name="Sheikh S."/>
            <person name="Fu C.-J."/>
            <person name="Brown M.W."/>
            <person name="Baldauf S.L."/>
        </authorList>
    </citation>
    <scope>NUCLEOTIDE SEQUENCE [LARGE SCALE GENOMIC DNA]</scope>
    <source>
        <strain evidence="2 3">ATCC MYA-3509</strain>
    </source>
</reference>
<dbReference type="SUPFAM" id="SSF51126">
    <property type="entry name" value="Pectin lyase-like"/>
    <property type="match status" value="1"/>
</dbReference>
<feature type="chain" id="PRO_5044002665" evidence="1">
    <location>
        <begin position="21"/>
        <end position="514"/>
    </location>
</feature>
<dbReference type="InterPro" id="IPR012334">
    <property type="entry name" value="Pectin_lyas_fold"/>
</dbReference>
<feature type="signal peptide" evidence="1">
    <location>
        <begin position="1"/>
        <end position="20"/>
    </location>
</feature>
<dbReference type="AlphaFoldDB" id="A0AAW2YJI1"/>